<feature type="region of interest" description="Disordered" evidence="1">
    <location>
        <begin position="1662"/>
        <end position="1736"/>
    </location>
</feature>
<name>A0A4U5LTX0_STECR</name>
<feature type="compositionally biased region" description="Low complexity" evidence="1">
    <location>
        <begin position="10"/>
        <end position="30"/>
    </location>
</feature>
<feature type="compositionally biased region" description="Polar residues" evidence="1">
    <location>
        <begin position="876"/>
        <end position="889"/>
    </location>
</feature>
<feature type="compositionally biased region" description="Polar residues" evidence="1">
    <location>
        <begin position="68"/>
        <end position="81"/>
    </location>
</feature>
<comment type="caution">
    <text evidence="2">The sequence shown here is derived from an EMBL/GenBank/DDBJ whole genome shotgun (WGS) entry which is preliminary data.</text>
</comment>
<evidence type="ECO:0000313" key="2">
    <source>
        <dbReference type="EMBL" id="TKR59531.1"/>
    </source>
</evidence>
<dbReference type="EMBL" id="AZBU02000012">
    <property type="protein sequence ID" value="TKR59531.1"/>
    <property type="molecule type" value="Genomic_DNA"/>
</dbReference>
<sequence>MTTHGHFYRRYSGVSGSSRSTGTGDSSARSLSASIEPSTCGTSWNSVRWNKPLNLGYAHSSRITSMFNKPSTSTHGTSSYSAPPAQRRPYKPLDSLNMQSSLHSARHSRPAHQEVPYRTRETSREMFSPTKYSSRQVDEAPEKKECSYRSYYWHEPIKPVGIVKLMTIREDSSYLNRMSYSAPREIYSPTKTTQFSSRNSEVPSSVRLTAAATDTARHGRSLSAFAGTTTGTTRLTSPSAKAERPWRQKLAEAARLRNLHGDEVANAIGPKIAACRANRRNSLTRNSESELESSITALKSLVNMDKSSPISKYREKTGNAGLTSFINSTTTPFSLSAPLITRQSRMTGSYNEGAVAAANLAVKNDVNIGPMSQSYTPALADSFVLAENSVIPTEMPPEMNSSVTRRRRSPSARTARRESRQRSLSKSQSRQPSPSSSEDEGQKGHKPREPPRVKRLKKKKLVKGDSQEQLNGPALPPPAAAETQNLDWPSSPPPRQTAHDFMLPLGGVFCSPRNRLSSRGRRDRAHRTPLLFCDLNITQFTPRPLEGNFLCRRSTLVATLVTTTLLSDDSRRYRMQPRRARNKFVVVLRNQTQCKESVVDKSVASNVKDKQTDSSADKPVVAASAAPKPQPVTQPPTQFAESGSREFWRMGNRFSLRSTPQAAPSVTSVATKTPATPKTVQTKAAETVKTASPKSSPILSKKVVKKADEAPKPVEEATKVNGTVEKPKTTVAKVKQAEKPASPKTVKKEPEAAKKPEPVKKEALPAKTTPNTEPAKEPAKFTTKTEAAKEPAKAPLKVEPAKEPAKTPAKAEPKPTTPKAQKKEAVAPKTNGTAVNGVVPKAEPVKKVPQANGVAKVAAKKEAVPKTNGVAKTEPKTTTAKVESKTNGTAKVEPKKTAAKTFKPVTPKTSRKNSASKVEAKPAEAKPQDTEDESKYSAVAHFIPSSLRKNEKKEAVKQPAPVPGTWKDSQQELYISHNKHLKKDGAALKTENTIRARSYMAAKSSKIKVPVPPKKKVLPVVTKTVQKTLTSKKANLTERCTVTIPPLQRTSVTHDFKLKENVAKKELKETARATISPVLNRSLELKVEKTLKLPIKHLEQVSLACDASKIAVTEMSKDFKRKVLNAGAKVTVLASLPLLDINISRLAMKFKVPQLTKKCLTNLIEKQTAIIEDEKKKITAAPKIEKVEDPSSKAQKVLRDMRESFEEENCYASNDHLPSFDYRPGEPIVLPDQSLLEEYVRRKRGKLERLQRGSSVDNIVHSADSSECDTPSVRSTTSELLPACAVRIVEPPQKSVPLITTPSRSRLSSVEKSQITPPPKDANMLELLQYGEQCFNATGSTFRAPLRKPQRSASLTKQIIFDTPLTPFEERMQSQANALRKTNFRPDEDNSVEITMQLPQNKRHSASELTDHKMALCGVAQNFTNAAALSQQPRFERYAAHIPINRSSSSTGQTDPSGRQSTTSMESANSVVLDTASKQLDQMIDQARYRHHQHRTKFKEAIDYLDQIFEDLKKECDHSNEPQGKNSIKNQQQSLQSASNNRDPQQQQRGAPVRRNPQPYQQRYLQEHQPQPVIYNHPIQQAKENGGSGFSAHAEVEVSETIVLPKKLNNEKMDFTRKWLDGDTKMWTGAEPKPDLILGRDDQCESDERSIGSCSAEVAAINASDRRKKQRMRETPDLIQNVTNGGQKRRKQQPQPQPQQQPKPQQAIPAPVRPQPCRPQPTYAMPTTSSLSGSNGQLNITPYSSFSACHPIKRVNSQDQFSHHSEANDAYRTIGSIHSEERYKPDKSNSAFLQYKQQAQNIRGSIQSLPDAGVMKMRKPDLMSIDMLVAELELNTDEAPGSRRSFPIHEEGRVPPAKFSTNIDYEEPKHAKMNRLGQLNGNGAAHNGQVGSMDRGMRRLRQRQQENLDEVTHHMLNNAATDFGATTSGNRTGRVPNPLDRTRGVYHRGPPAAGAGPTPFETINTERLNPSKVNAIQSMFEPKKSVLLPQTTIFPELFRHPPTTYNLNGAATTFIRTRSRQRRTRRKTILTMRLMNFAPAVTEREV</sequence>
<feature type="compositionally biased region" description="Polar residues" evidence="1">
    <location>
        <begin position="31"/>
        <end position="42"/>
    </location>
</feature>
<feature type="region of interest" description="Disordered" evidence="1">
    <location>
        <begin position="1296"/>
        <end position="1320"/>
    </location>
</feature>
<feature type="compositionally biased region" description="Basic and acidic residues" evidence="1">
    <location>
        <begin position="918"/>
        <end position="935"/>
    </location>
</feature>
<feature type="region of interest" description="Disordered" evidence="1">
    <location>
        <begin position="1443"/>
        <end position="1469"/>
    </location>
</feature>
<feature type="region of interest" description="Disordered" evidence="1">
    <location>
        <begin position="1517"/>
        <end position="1555"/>
    </location>
</feature>
<feature type="compositionally biased region" description="Low complexity" evidence="1">
    <location>
        <begin position="1530"/>
        <end position="1541"/>
    </location>
</feature>
<feature type="compositionally biased region" description="Basic and acidic residues" evidence="1">
    <location>
        <begin position="440"/>
        <end position="452"/>
    </location>
</feature>
<accession>A0A4U5LTX0</accession>
<reference evidence="2 3" key="2">
    <citation type="journal article" date="2019" name="G3 (Bethesda)">
        <title>Hybrid Assembly of the Genome of the Entomopathogenic Nematode Steinernema carpocapsae Identifies the X-Chromosome.</title>
        <authorList>
            <person name="Serra L."/>
            <person name="Macchietto M."/>
            <person name="Macias-Munoz A."/>
            <person name="McGill C.J."/>
            <person name="Rodriguez I.M."/>
            <person name="Rodriguez B."/>
            <person name="Murad R."/>
            <person name="Mortazavi A."/>
        </authorList>
    </citation>
    <scope>NUCLEOTIDE SEQUENCE [LARGE SCALE GENOMIC DNA]</scope>
    <source>
        <strain evidence="2 3">ALL</strain>
    </source>
</reference>
<feature type="region of interest" description="Disordered" evidence="1">
    <location>
        <begin position="1921"/>
        <end position="1942"/>
    </location>
</feature>
<feature type="compositionally biased region" description="Basic and acidic residues" evidence="1">
    <location>
        <begin position="746"/>
        <end position="764"/>
    </location>
</feature>
<feature type="compositionally biased region" description="Polar residues" evidence="1">
    <location>
        <begin position="1445"/>
        <end position="1469"/>
    </location>
</feature>
<feature type="region of interest" description="Disordered" evidence="1">
    <location>
        <begin position="658"/>
        <end position="682"/>
    </location>
</feature>
<feature type="compositionally biased region" description="Basic and acidic residues" evidence="1">
    <location>
        <begin position="111"/>
        <end position="124"/>
    </location>
</feature>
<gene>
    <name evidence="2" type="ORF">L596_029187</name>
</gene>
<feature type="region of interest" description="Disordered" evidence="1">
    <location>
        <begin position="68"/>
        <end position="139"/>
    </location>
</feature>
<feature type="compositionally biased region" description="Basic and acidic residues" evidence="1">
    <location>
        <begin position="607"/>
        <end position="616"/>
    </location>
</feature>
<feature type="compositionally biased region" description="Low complexity" evidence="1">
    <location>
        <begin position="422"/>
        <end position="436"/>
    </location>
</feature>
<feature type="compositionally biased region" description="Basic and acidic residues" evidence="1">
    <location>
        <begin position="799"/>
        <end position="813"/>
    </location>
</feature>
<protein>
    <submittedName>
        <fullName evidence="2">Uncharacterized protein</fullName>
    </submittedName>
</protein>
<feature type="region of interest" description="Disordered" evidence="1">
    <location>
        <begin position="603"/>
        <end position="641"/>
    </location>
</feature>
<dbReference type="Proteomes" id="UP000298663">
    <property type="component" value="Unassembled WGS sequence"/>
</dbReference>
<feature type="region of interest" description="Disordered" evidence="1">
    <location>
        <begin position="393"/>
        <end position="499"/>
    </location>
</feature>
<feature type="compositionally biased region" description="Polar residues" evidence="1">
    <location>
        <begin position="1298"/>
        <end position="1315"/>
    </location>
</feature>
<proteinExistence type="predicted"/>
<feature type="region of interest" description="Disordered" evidence="1">
    <location>
        <begin position="1"/>
        <end position="42"/>
    </location>
</feature>
<feature type="region of interest" description="Disordered" evidence="1">
    <location>
        <begin position="703"/>
        <end position="935"/>
    </location>
</feature>
<dbReference type="OrthoDB" id="5856121at2759"/>
<feature type="compositionally biased region" description="Basic and acidic residues" evidence="1">
    <location>
        <begin position="705"/>
        <end position="718"/>
    </location>
</feature>
<keyword evidence="3" id="KW-1185">Reference proteome</keyword>
<evidence type="ECO:0000313" key="3">
    <source>
        <dbReference type="Proteomes" id="UP000298663"/>
    </source>
</evidence>
<evidence type="ECO:0000256" key="1">
    <source>
        <dbReference type="SAM" id="MobiDB-lite"/>
    </source>
</evidence>
<reference evidence="2 3" key="1">
    <citation type="journal article" date="2015" name="Genome Biol.">
        <title>Comparative genomics of Steinernema reveals deeply conserved gene regulatory networks.</title>
        <authorList>
            <person name="Dillman A.R."/>
            <person name="Macchietto M."/>
            <person name="Porter C.F."/>
            <person name="Rogers A."/>
            <person name="Williams B."/>
            <person name="Antoshechkin I."/>
            <person name="Lee M.M."/>
            <person name="Goodwin Z."/>
            <person name="Lu X."/>
            <person name="Lewis E.E."/>
            <person name="Goodrich-Blair H."/>
            <person name="Stock S.P."/>
            <person name="Adams B.J."/>
            <person name="Sternberg P.W."/>
            <person name="Mortazavi A."/>
        </authorList>
    </citation>
    <scope>NUCLEOTIDE SEQUENCE [LARGE SCALE GENOMIC DNA]</scope>
    <source>
        <strain evidence="2 3">ALL</strain>
    </source>
</reference>
<organism evidence="2 3">
    <name type="scientific">Steinernema carpocapsae</name>
    <name type="common">Entomopathogenic nematode</name>
    <dbReference type="NCBI Taxonomy" id="34508"/>
    <lineage>
        <taxon>Eukaryota</taxon>
        <taxon>Metazoa</taxon>
        <taxon>Ecdysozoa</taxon>
        <taxon>Nematoda</taxon>
        <taxon>Chromadorea</taxon>
        <taxon>Rhabditida</taxon>
        <taxon>Tylenchina</taxon>
        <taxon>Panagrolaimomorpha</taxon>
        <taxon>Strongyloidoidea</taxon>
        <taxon>Steinernematidae</taxon>
        <taxon>Steinernema</taxon>
    </lineage>
</organism>
<feature type="region of interest" description="Disordered" evidence="1">
    <location>
        <begin position="1839"/>
        <end position="1860"/>
    </location>
</feature>
<feature type="compositionally biased region" description="Polar residues" evidence="1">
    <location>
        <begin position="1921"/>
        <end position="1931"/>
    </location>
</feature>
<feature type="compositionally biased region" description="Polar residues" evidence="1">
    <location>
        <begin position="1725"/>
        <end position="1736"/>
    </location>
</feature>
<feature type="compositionally biased region" description="Low complexity" evidence="1">
    <location>
        <begin position="617"/>
        <end position="627"/>
    </location>
</feature>